<keyword evidence="9" id="KW-0067">ATP-binding</keyword>
<dbReference type="NCBIfam" id="TIGR00057">
    <property type="entry name" value="L-threonylcarbamoyladenylate synthase"/>
    <property type="match status" value="1"/>
</dbReference>
<sequence>MNPALFWAILGLEKGAERLPSEVLLLQDHAPGPDWLDFLAGRLRAGAIVVYPTETFYGLGGLATIESVAARVFALKGREAGKTLPFIASDLEMVLQFSEGPPDFFYRLAERFWPGPLTLVLRAREDVLPATLYGPGRTIAVRVPPPAWLRDLVRKSGSLLISTSANLSGQPPLDSFSEVYKIFRDRVDYMIDGGRTPGEKPSTIIDLTGAEPACLREGKIPAEEVWAFLYER</sequence>
<proteinExistence type="inferred from homology"/>
<dbReference type="AlphaFoldDB" id="A0A3E2BM89"/>
<evidence type="ECO:0000256" key="2">
    <source>
        <dbReference type="ARBA" id="ARBA00007663"/>
    </source>
</evidence>
<keyword evidence="7" id="KW-0548">Nucleotidyltransferase</keyword>
<dbReference type="InterPro" id="IPR050156">
    <property type="entry name" value="TC-AMP_synthase_SUA5"/>
</dbReference>
<dbReference type="PROSITE" id="PS51163">
    <property type="entry name" value="YRDC"/>
    <property type="match status" value="1"/>
</dbReference>
<dbReference type="SUPFAM" id="SSF55821">
    <property type="entry name" value="YrdC/RibB"/>
    <property type="match status" value="1"/>
</dbReference>
<dbReference type="EMBL" id="QUAH01000006">
    <property type="protein sequence ID" value="RFT15879.1"/>
    <property type="molecule type" value="Genomic_DNA"/>
</dbReference>
<evidence type="ECO:0000256" key="7">
    <source>
        <dbReference type="ARBA" id="ARBA00022695"/>
    </source>
</evidence>
<protein>
    <recommendedName>
        <fullName evidence="10">L-threonylcarbamoyladenylate synthase</fullName>
        <ecNumber evidence="3">2.7.7.87</ecNumber>
    </recommendedName>
    <alternativeName>
        <fullName evidence="10">L-threonylcarbamoyladenylate synthase</fullName>
    </alternativeName>
</protein>
<comment type="similarity">
    <text evidence="2">Belongs to the SUA5 family.</text>
</comment>
<evidence type="ECO:0000313" key="14">
    <source>
        <dbReference type="Proteomes" id="UP000257323"/>
    </source>
</evidence>
<name>A0A3E2BM89_9BACT</name>
<evidence type="ECO:0000256" key="9">
    <source>
        <dbReference type="ARBA" id="ARBA00022840"/>
    </source>
</evidence>
<reference evidence="13 14" key="1">
    <citation type="submission" date="2018-08" db="EMBL/GenBank/DDBJ databases">
        <title>Genome analysis of the thermophilic bacterium of the candidate phylum Aminicenantes from deep subsurface aquifer revealed its physiology and ecological role.</title>
        <authorList>
            <person name="Kadnikov V.V."/>
            <person name="Mardanov A.V."/>
            <person name="Beletsky A.V."/>
            <person name="Karnachuk O.V."/>
            <person name="Ravin N.V."/>
        </authorList>
    </citation>
    <scope>NUCLEOTIDE SEQUENCE [LARGE SCALE GENOMIC DNA]</scope>
    <source>
        <strain evidence="13">BY38</strain>
    </source>
</reference>
<keyword evidence="6" id="KW-0819">tRNA processing</keyword>
<comment type="caution">
    <text evidence="13">The sequence shown here is derived from an EMBL/GenBank/DDBJ whole genome shotgun (WGS) entry which is preliminary data.</text>
</comment>
<keyword evidence="5" id="KW-0808">Transferase</keyword>
<evidence type="ECO:0000259" key="12">
    <source>
        <dbReference type="PROSITE" id="PS51163"/>
    </source>
</evidence>
<evidence type="ECO:0000256" key="11">
    <source>
        <dbReference type="ARBA" id="ARBA00048366"/>
    </source>
</evidence>
<dbReference type="Proteomes" id="UP000257323">
    <property type="component" value="Unassembled WGS sequence"/>
</dbReference>
<evidence type="ECO:0000256" key="10">
    <source>
        <dbReference type="ARBA" id="ARBA00029774"/>
    </source>
</evidence>
<dbReference type="GO" id="GO:0061710">
    <property type="term" value="F:L-threonylcarbamoyladenylate synthase"/>
    <property type="evidence" value="ECO:0007669"/>
    <property type="project" value="UniProtKB-EC"/>
</dbReference>
<dbReference type="Gene3D" id="3.90.870.10">
    <property type="entry name" value="DHBP synthase"/>
    <property type="match status" value="1"/>
</dbReference>
<dbReference type="GO" id="GO:0008033">
    <property type="term" value="P:tRNA processing"/>
    <property type="evidence" value="ECO:0007669"/>
    <property type="project" value="UniProtKB-KW"/>
</dbReference>
<dbReference type="GO" id="GO:0005737">
    <property type="term" value="C:cytoplasm"/>
    <property type="evidence" value="ECO:0007669"/>
    <property type="project" value="UniProtKB-SubCell"/>
</dbReference>
<keyword evidence="8" id="KW-0547">Nucleotide-binding</keyword>
<gene>
    <name evidence="13" type="ORF">OP8BY_2277</name>
</gene>
<dbReference type="GO" id="GO:0000049">
    <property type="term" value="F:tRNA binding"/>
    <property type="evidence" value="ECO:0007669"/>
    <property type="project" value="TreeGrafter"/>
</dbReference>
<dbReference type="InterPro" id="IPR006070">
    <property type="entry name" value="Sua5-like_dom"/>
</dbReference>
<organism evidence="13 14">
    <name type="scientific">Candidatus Saccharicenans subterraneus</name>
    <dbReference type="NCBI Taxonomy" id="2508984"/>
    <lineage>
        <taxon>Bacteria</taxon>
        <taxon>Candidatus Aminicenantota</taxon>
        <taxon>Candidatus Aminicenantia</taxon>
        <taxon>Candidatus Aminicenantales</taxon>
        <taxon>Candidatus Saccharicenantaceae</taxon>
        <taxon>Candidatus Saccharicenans</taxon>
    </lineage>
</organism>
<dbReference type="InterPro" id="IPR017945">
    <property type="entry name" value="DHBP_synth_RibB-like_a/b_dom"/>
</dbReference>
<feature type="domain" description="YrdC-like" evidence="12">
    <location>
        <begin position="33"/>
        <end position="220"/>
    </location>
</feature>
<comment type="catalytic activity">
    <reaction evidence="11">
        <text>L-threonine + hydrogencarbonate + ATP = L-threonylcarbamoyladenylate + diphosphate + H2O</text>
        <dbReference type="Rhea" id="RHEA:36407"/>
        <dbReference type="ChEBI" id="CHEBI:15377"/>
        <dbReference type="ChEBI" id="CHEBI:17544"/>
        <dbReference type="ChEBI" id="CHEBI:30616"/>
        <dbReference type="ChEBI" id="CHEBI:33019"/>
        <dbReference type="ChEBI" id="CHEBI:57926"/>
        <dbReference type="ChEBI" id="CHEBI:73682"/>
        <dbReference type="EC" id="2.7.7.87"/>
    </reaction>
</comment>
<dbReference type="Pfam" id="PF01300">
    <property type="entry name" value="Sua5_yciO_yrdC"/>
    <property type="match status" value="1"/>
</dbReference>
<dbReference type="PANTHER" id="PTHR17490:SF16">
    <property type="entry name" value="THREONYLCARBAMOYL-AMP SYNTHASE"/>
    <property type="match status" value="1"/>
</dbReference>
<evidence type="ECO:0000256" key="8">
    <source>
        <dbReference type="ARBA" id="ARBA00022741"/>
    </source>
</evidence>
<evidence type="ECO:0000256" key="3">
    <source>
        <dbReference type="ARBA" id="ARBA00012584"/>
    </source>
</evidence>
<dbReference type="EC" id="2.7.7.87" evidence="3"/>
<keyword evidence="4" id="KW-0963">Cytoplasm</keyword>
<comment type="subcellular location">
    <subcellularLocation>
        <location evidence="1">Cytoplasm</location>
    </subcellularLocation>
</comment>
<evidence type="ECO:0000256" key="1">
    <source>
        <dbReference type="ARBA" id="ARBA00004496"/>
    </source>
</evidence>
<evidence type="ECO:0000256" key="6">
    <source>
        <dbReference type="ARBA" id="ARBA00022694"/>
    </source>
</evidence>
<accession>A0A3E2BM89</accession>
<evidence type="ECO:0000256" key="4">
    <source>
        <dbReference type="ARBA" id="ARBA00022490"/>
    </source>
</evidence>
<dbReference type="PANTHER" id="PTHR17490">
    <property type="entry name" value="SUA5"/>
    <property type="match status" value="1"/>
</dbReference>
<dbReference type="GO" id="GO:0003725">
    <property type="term" value="F:double-stranded RNA binding"/>
    <property type="evidence" value="ECO:0007669"/>
    <property type="project" value="InterPro"/>
</dbReference>
<dbReference type="GO" id="GO:0005524">
    <property type="term" value="F:ATP binding"/>
    <property type="evidence" value="ECO:0007669"/>
    <property type="project" value="UniProtKB-KW"/>
</dbReference>
<dbReference type="GO" id="GO:0006450">
    <property type="term" value="P:regulation of translational fidelity"/>
    <property type="evidence" value="ECO:0007669"/>
    <property type="project" value="TreeGrafter"/>
</dbReference>
<evidence type="ECO:0000256" key="5">
    <source>
        <dbReference type="ARBA" id="ARBA00022679"/>
    </source>
</evidence>
<evidence type="ECO:0000313" key="13">
    <source>
        <dbReference type="EMBL" id="RFT15879.1"/>
    </source>
</evidence>